<keyword evidence="3" id="KW-1185">Reference proteome</keyword>
<dbReference type="AlphaFoldDB" id="A0AAD4QFN3"/>
<reference evidence="2" key="1">
    <citation type="submission" date="2022-01" db="EMBL/GenBank/DDBJ databases">
        <title>Comparative genomics reveals a dynamic genome evolution in the ectomycorrhizal milk-cap (Lactarius) mushrooms.</title>
        <authorList>
            <consortium name="DOE Joint Genome Institute"/>
            <person name="Lebreton A."/>
            <person name="Tang N."/>
            <person name="Kuo A."/>
            <person name="LaButti K."/>
            <person name="Drula E."/>
            <person name="Barry K."/>
            <person name="Clum A."/>
            <person name="Lipzen A."/>
            <person name="Mousain D."/>
            <person name="Ng V."/>
            <person name="Wang R."/>
            <person name="Wang X."/>
            <person name="Dai Y."/>
            <person name="Henrissat B."/>
            <person name="Grigoriev I.V."/>
            <person name="Guerin-Laguette A."/>
            <person name="Yu F."/>
            <person name="Martin F.M."/>
        </authorList>
    </citation>
    <scope>NUCLEOTIDE SEQUENCE</scope>
    <source>
        <strain evidence="2">QP</strain>
    </source>
</reference>
<dbReference type="EMBL" id="JAKELL010000010">
    <property type="protein sequence ID" value="KAH8995950.1"/>
    <property type="molecule type" value="Genomic_DNA"/>
</dbReference>
<dbReference type="SUPFAM" id="SSF54768">
    <property type="entry name" value="dsRNA-binding domain-like"/>
    <property type="match status" value="1"/>
</dbReference>
<gene>
    <name evidence="2" type="ORF">EDB92DRAFT_1844093</name>
</gene>
<feature type="domain" description="F-box" evidence="1">
    <location>
        <begin position="20"/>
        <end position="66"/>
    </location>
</feature>
<dbReference type="InterPro" id="IPR001810">
    <property type="entry name" value="F-box_dom"/>
</dbReference>
<evidence type="ECO:0000259" key="1">
    <source>
        <dbReference type="Pfam" id="PF00646"/>
    </source>
</evidence>
<sequence length="607" mass="68010">MSVDLLGLQALDHSERPGYNLNDDILIDIFNYYRLDDENAWNIKLGWCKLSHVCRRWRQLVHSSAFRLGLQILCTNGSPALDTLDHLPSLPLFVDYRDTIATITQQDELAIRYALLLWDRVRRIDLHLPPSIFHRLLTLMGEPFSMLEHLSLSPTTKEDTNLVLPKSFLAPNLRHLMLHAIDLPNRLQLLFSTVSLVTLVLTDIQASGYFPPRPLVAHLSSLHQLEELTIEFSIPIPRPSAERELLGKRLTPVPLPNLKHLRFQGVSAYLECLVAQIRAPLLERLDIMLFNQIAWVLPHLSHFINTTEAFKLPIATVSFGNEVTMITDRHITQQHGAPFTLRVMCKELDWQIDCAAQICCALMTPLSGVQELRLDFDGARMLTRWQNGEIDSTTWHELLRSFIGVNKLCICAALSEEVSRALQVGEDGLDPGLLPGLQEIVTELYGKRADDLFGWFVDARRLADRPVRLMPSDTMEGSGHDAMEGSGYDAMEGSGNDATEGSGYDALESIGYDAMEDNRYNATEADHVDALINALRRSPHGNVAHLLKWKINNQEDPDNQAVHGATAILDDIPVGKAVGTSKHFAVRAAAQSALVFLEQNGILYPRG</sequence>
<proteinExistence type="predicted"/>
<protein>
    <recommendedName>
        <fullName evidence="1">F-box domain-containing protein</fullName>
    </recommendedName>
</protein>
<evidence type="ECO:0000313" key="3">
    <source>
        <dbReference type="Proteomes" id="UP001201163"/>
    </source>
</evidence>
<dbReference type="Gene3D" id="1.20.1280.50">
    <property type="match status" value="1"/>
</dbReference>
<organism evidence="2 3">
    <name type="scientific">Lactarius akahatsu</name>
    <dbReference type="NCBI Taxonomy" id="416441"/>
    <lineage>
        <taxon>Eukaryota</taxon>
        <taxon>Fungi</taxon>
        <taxon>Dikarya</taxon>
        <taxon>Basidiomycota</taxon>
        <taxon>Agaricomycotina</taxon>
        <taxon>Agaricomycetes</taxon>
        <taxon>Russulales</taxon>
        <taxon>Russulaceae</taxon>
        <taxon>Lactarius</taxon>
    </lineage>
</organism>
<name>A0AAD4QFN3_9AGAM</name>
<evidence type="ECO:0000313" key="2">
    <source>
        <dbReference type="EMBL" id="KAH8995950.1"/>
    </source>
</evidence>
<dbReference type="Pfam" id="PF00646">
    <property type="entry name" value="F-box"/>
    <property type="match status" value="1"/>
</dbReference>
<comment type="caution">
    <text evidence="2">The sequence shown here is derived from an EMBL/GenBank/DDBJ whole genome shotgun (WGS) entry which is preliminary data.</text>
</comment>
<dbReference type="Proteomes" id="UP001201163">
    <property type="component" value="Unassembled WGS sequence"/>
</dbReference>
<accession>A0AAD4QFN3</accession>
<dbReference type="SUPFAM" id="SSF52047">
    <property type="entry name" value="RNI-like"/>
    <property type="match status" value="1"/>
</dbReference>